<dbReference type="Proteomes" id="UP001221413">
    <property type="component" value="Unassembled WGS sequence"/>
</dbReference>
<name>A0AAD6ITL1_DREDA</name>
<organism evidence="3 4">
    <name type="scientific">Drechslerella dactyloides</name>
    <name type="common">Nematode-trapping fungus</name>
    <name type="synonym">Arthrobotrys dactyloides</name>
    <dbReference type="NCBI Taxonomy" id="74499"/>
    <lineage>
        <taxon>Eukaryota</taxon>
        <taxon>Fungi</taxon>
        <taxon>Dikarya</taxon>
        <taxon>Ascomycota</taxon>
        <taxon>Pezizomycotina</taxon>
        <taxon>Orbiliomycetes</taxon>
        <taxon>Orbiliales</taxon>
        <taxon>Orbiliaceae</taxon>
        <taxon>Drechslerella</taxon>
    </lineage>
</organism>
<evidence type="ECO:0000259" key="2">
    <source>
        <dbReference type="Pfam" id="PF07727"/>
    </source>
</evidence>
<evidence type="ECO:0000256" key="1">
    <source>
        <dbReference type="SAM" id="MobiDB-lite"/>
    </source>
</evidence>
<evidence type="ECO:0000313" key="3">
    <source>
        <dbReference type="EMBL" id="KAJ6258122.1"/>
    </source>
</evidence>
<accession>A0AAD6ITL1</accession>
<proteinExistence type="predicted"/>
<dbReference type="PANTHER" id="PTHR11439">
    <property type="entry name" value="GAG-POL-RELATED RETROTRANSPOSON"/>
    <property type="match status" value="1"/>
</dbReference>
<feature type="compositionally biased region" description="Basic and acidic residues" evidence="1">
    <location>
        <begin position="130"/>
        <end position="141"/>
    </location>
</feature>
<comment type="caution">
    <text evidence="3">The sequence shown here is derived from an EMBL/GenBank/DDBJ whole genome shotgun (WGS) entry which is preliminary data.</text>
</comment>
<dbReference type="AlphaFoldDB" id="A0AAD6ITL1"/>
<evidence type="ECO:0000313" key="4">
    <source>
        <dbReference type="Proteomes" id="UP001221413"/>
    </source>
</evidence>
<dbReference type="InterPro" id="IPR013103">
    <property type="entry name" value="RVT_2"/>
</dbReference>
<dbReference type="EMBL" id="JAQGDS010000009">
    <property type="protein sequence ID" value="KAJ6258122.1"/>
    <property type="molecule type" value="Genomic_DNA"/>
</dbReference>
<dbReference type="Pfam" id="PF07727">
    <property type="entry name" value="RVT_2"/>
    <property type="match status" value="1"/>
</dbReference>
<feature type="region of interest" description="Disordered" evidence="1">
    <location>
        <begin position="60"/>
        <end position="162"/>
    </location>
</feature>
<feature type="domain" description="Reverse transcriptase Ty1/copia-type" evidence="2">
    <location>
        <begin position="216"/>
        <end position="462"/>
    </location>
</feature>
<dbReference type="SUPFAM" id="SSF56672">
    <property type="entry name" value="DNA/RNA polymerases"/>
    <property type="match status" value="1"/>
</dbReference>
<gene>
    <name evidence="3" type="ORF">Dda_7037</name>
</gene>
<protein>
    <recommendedName>
        <fullName evidence="2">Reverse transcriptase Ty1/copia-type domain-containing protein</fullName>
    </recommendedName>
</protein>
<dbReference type="InterPro" id="IPR043502">
    <property type="entry name" value="DNA/RNA_pol_sf"/>
</dbReference>
<sequence length="698" mass="78981">MEKNLEWFEDIFPGIDGLRKEVTEYYPRESKAVDIFKGQQEEPTLTLEESTERLRNQIERAGLQDRLLTEDNTPESAVGGRTIPAPPATTATTALPENLGPQEQTDTLPKTQRLDHSVTGDDPQGSGQRANEESSVKETTKPKLTRKKWYSEPVQQRSKTRSGRIIRTVQRWAGAAISGKVNLDWEPQSFDEAMHRPDSLEWSKAIENELNAHKINKSFSLVELPEKATALASEWVFKVKRSKTENGELQNKYKARLVIRGDLQPGTDLETYAPVAKLATFRLFITTVAVKDLELHQMDVKAAFLFATVKEEVYMSIPKGYDQRIPQRIRQPGLRINKALYGLRQSPRAWNSDIDDTLKELGYSASQNDGSLYFHRKDSSLILLYVDDLLIAAKTVKDISKIKEKLKAKYEMTDLNEAKTFLGVSIERDRVKHTVKLHQQLAIDALLARYEMSDCNPVKTPLRTNLSAEEGTPLTGTAIVWYQQLIGQFMYLMVCTRPDLAFTVGRLAKYNASPKEGHAEAAKRVLRYLKGSKDLGIQLGGNPVELQGFSDSDWAGDEDDRESTGGHIWFYAGGPIVWKSKKQTIVADGTWHAEYIAASEATKDLVWSKRLATDLGLRSSVIPPLYIDNSAAEQLIANPKHHNRTKHVDVRYHMVRDLYNRKELSVKRVASEDNPADILTKPLPKIKHWKHLTAIQIR</sequence>
<reference evidence="3" key="1">
    <citation type="submission" date="2023-01" db="EMBL/GenBank/DDBJ databases">
        <title>The chitinases involved in constricting ring structure development in the nematode-trapping fungus Drechslerella dactyloides.</title>
        <authorList>
            <person name="Wang R."/>
            <person name="Zhang L."/>
            <person name="Tang P."/>
            <person name="Li S."/>
            <person name="Liang L."/>
        </authorList>
    </citation>
    <scope>NUCLEOTIDE SEQUENCE</scope>
    <source>
        <strain evidence="3">YMF1.00031</strain>
    </source>
</reference>
<dbReference type="PANTHER" id="PTHR11439:SF467">
    <property type="entry name" value="INTEGRASE CATALYTIC DOMAIN-CONTAINING PROTEIN"/>
    <property type="match status" value="1"/>
</dbReference>
<dbReference type="CDD" id="cd09272">
    <property type="entry name" value="RNase_HI_RT_Ty1"/>
    <property type="match status" value="1"/>
</dbReference>
<keyword evidence="4" id="KW-1185">Reference proteome</keyword>
<feature type="compositionally biased region" description="Polar residues" evidence="1">
    <location>
        <begin position="101"/>
        <end position="110"/>
    </location>
</feature>